<evidence type="ECO:0000256" key="2">
    <source>
        <dbReference type="ARBA" id="ARBA00022737"/>
    </source>
</evidence>
<evidence type="ECO:0008006" key="8">
    <source>
        <dbReference type="Google" id="ProtNLM"/>
    </source>
</evidence>
<dbReference type="PANTHER" id="PTHR46228:SF2">
    <property type="entry name" value="KELCH REPEAT PROTEIN (AFU_ORTHOLOGUE AFUA_4G14350)"/>
    <property type="match status" value="1"/>
</dbReference>
<keyword evidence="5" id="KW-0732">Signal</keyword>
<feature type="region of interest" description="Disordered" evidence="3">
    <location>
        <begin position="578"/>
        <end position="610"/>
    </location>
</feature>
<dbReference type="PANTHER" id="PTHR46228">
    <property type="entry name" value="KELCH DOMAIN-CONTAINING PROTEIN"/>
    <property type="match status" value="1"/>
</dbReference>
<reference evidence="6" key="1">
    <citation type="submission" date="2023-03" db="EMBL/GenBank/DDBJ databases">
        <title>Complete genome of Cladonia borealis.</title>
        <authorList>
            <person name="Park H."/>
        </authorList>
    </citation>
    <scope>NUCLEOTIDE SEQUENCE</scope>
    <source>
        <strain evidence="6">ANT050790</strain>
    </source>
</reference>
<keyword evidence="4" id="KW-1133">Transmembrane helix</keyword>
<proteinExistence type="predicted"/>
<keyword evidence="4" id="KW-0812">Transmembrane</keyword>
<dbReference type="InterPro" id="IPR015915">
    <property type="entry name" value="Kelch-typ_b-propeller"/>
</dbReference>
<feature type="transmembrane region" description="Helical" evidence="4">
    <location>
        <begin position="510"/>
        <end position="534"/>
    </location>
</feature>
<evidence type="ECO:0000256" key="4">
    <source>
        <dbReference type="SAM" id="Phobius"/>
    </source>
</evidence>
<organism evidence="6 7">
    <name type="scientific">Cladonia borealis</name>
    <dbReference type="NCBI Taxonomy" id="184061"/>
    <lineage>
        <taxon>Eukaryota</taxon>
        <taxon>Fungi</taxon>
        <taxon>Dikarya</taxon>
        <taxon>Ascomycota</taxon>
        <taxon>Pezizomycotina</taxon>
        <taxon>Lecanoromycetes</taxon>
        <taxon>OSLEUM clade</taxon>
        <taxon>Lecanoromycetidae</taxon>
        <taxon>Lecanorales</taxon>
        <taxon>Lecanorineae</taxon>
        <taxon>Cladoniaceae</taxon>
        <taxon>Cladonia</taxon>
    </lineage>
</organism>
<dbReference type="Proteomes" id="UP001166286">
    <property type="component" value="Unassembled WGS sequence"/>
</dbReference>
<sequence>MRVPGPVSVWYLLSLIVSIYAQDLDPIVNMCIRFDHQSILKNGTLYIDGGRQTFIDVDDSGDQVGKITEGYNNYLIAVDMNNSWDWKANISETALNKTANPNTGTYPPILSRGALYHGGDDDDNIYLWGGTTSEWNNSFPGYQGPSVQQYSLWSYNLVTQMWNQFDVTLDSPNRPSSGSHAEATDQGLTFYMNGVLDNGSELETEGLIPNSKQYLQGMIVIDTNNQTAKNLSTNAVVGTTPRSRGQMQYISGIGANGILVQIGGNQQSINNCTDSWVNGDLVPMNEIDIFDVSSYYNTSVPAGTWYKQTTSGPTPDPRVDFCAVVASAPDGSSQNIYVYGGRGNNNYFIDDIWVLSLPSFTWTQIYQGLSPRYSHTCHVVGNRTMITVGGAANANYSAAPCDWESKGVGVFDMSNATWGSVYNASAGGYAVPNLVVKTIGGSASGGATMTQPSGGFSQIGLEQLFRAPMKASSDPVSNSTTSSPTPWTSANSYPTISASSTTLGSHPSHFMAPIAGGVAGGIALLASVIAGFFYRKRLRHFIVGGEWPSEELDGENIVRQEIMDTETIWELPGSEKPIELETPMDGWSSTDRSSTGRSVAAHSIADRSSSIGWKSKPLPMVPLYHQRIGSK</sequence>
<keyword evidence="4" id="KW-0472">Membrane</keyword>
<dbReference type="Gene3D" id="2.120.10.80">
    <property type="entry name" value="Kelch-type beta propeller"/>
    <property type="match status" value="1"/>
</dbReference>
<keyword evidence="1" id="KW-0880">Kelch repeat</keyword>
<keyword evidence="2" id="KW-0677">Repeat</keyword>
<feature type="chain" id="PRO_5041455470" description="Cell wall anchored protein" evidence="5">
    <location>
        <begin position="22"/>
        <end position="631"/>
    </location>
</feature>
<dbReference type="EMBL" id="JAFEKC020000003">
    <property type="protein sequence ID" value="KAK0515609.1"/>
    <property type="molecule type" value="Genomic_DNA"/>
</dbReference>
<evidence type="ECO:0000256" key="5">
    <source>
        <dbReference type="SAM" id="SignalP"/>
    </source>
</evidence>
<dbReference type="AlphaFoldDB" id="A0AA39V745"/>
<feature type="compositionally biased region" description="Low complexity" evidence="3">
    <location>
        <begin position="472"/>
        <end position="491"/>
    </location>
</feature>
<dbReference type="SUPFAM" id="SSF50965">
    <property type="entry name" value="Galactose oxidase, central domain"/>
    <property type="match status" value="1"/>
</dbReference>
<evidence type="ECO:0000256" key="1">
    <source>
        <dbReference type="ARBA" id="ARBA00022441"/>
    </source>
</evidence>
<gene>
    <name evidence="6" type="ORF">JMJ35_001643</name>
</gene>
<feature type="region of interest" description="Disordered" evidence="3">
    <location>
        <begin position="471"/>
        <end position="491"/>
    </location>
</feature>
<comment type="caution">
    <text evidence="6">The sequence shown here is derived from an EMBL/GenBank/DDBJ whole genome shotgun (WGS) entry which is preliminary data.</text>
</comment>
<dbReference type="InterPro" id="IPR011043">
    <property type="entry name" value="Gal_Oxase/kelch_b-propeller"/>
</dbReference>
<evidence type="ECO:0000313" key="6">
    <source>
        <dbReference type="EMBL" id="KAK0515609.1"/>
    </source>
</evidence>
<feature type="compositionally biased region" description="Polar residues" evidence="3">
    <location>
        <begin position="587"/>
        <end position="597"/>
    </location>
</feature>
<accession>A0AA39V745</accession>
<dbReference type="Pfam" id="PF24681">
    <property type="entry name" value="Kelch_KLHDC2_KLHL20_DRC7"/>
    <property type="match status" value="1"/>
</dbReference>
<evidence type="ECO:0000256" key="3">
    <source>
        <dbReference type="SAM" id="MobiDB-lite"/>
    </source>
</evidence>
<protein>
    <recommendedName>
        <fullName evidence="8">Cell wall anchored protein</fullName>
    </recommendedName>
</protein>
<name>A0AA39V745_9LECA</name>
<keyword evidence="7" id="KW-1185">Reference proteome</keyword>
<feature type="signal peptide" evidence="5">
    <location>
        <begin position="1"/>
        <end position="21"/>
    </location>
</feature>
<evidence type="ECO:0000313" key="7">
    <source>
        <dbReference type="Proteomes" id="UP001166286"/>
    </source>
</evidence>
<dbReference type="SUPFAM" id="SSF117281">
    <property type="entry name" value="Kelch motif"/>
    <property type="match status" value="1"/>
</dbReference>